<evidence type="ECO:0000256" key="1">
    <source>
        <dbReference type="SAM" id="Coils"/>
    </source>
</evidence>
<name>A0A101MFY3_PENFR</name>
<proteinExistence type="predicted"/>
<protein>
    <submittedName>
        <fullName evidence="2">Uncharacterized protein</fullName>
    </submittedName>
</protein>
<evidence type="ECO:0000313" key="3">
    <source>
        <dbReference type="Proteomes" id="UP000055045"/>
    </source>
</evidence>
<dbReference type="EMBL" id="LLXE01000203">
    <property type="protein sequence ID" value="KUM59859.1"/>
    <property type="molecule type" value="Genomic_DNA"/>
</dbReference>
<reference evidence="2 3" key="1">
    <citation type="submission" date="2015-10" db="EMBL/GenBank/DDBJ databases">
        <title>Genome sequencing of Penicillium freii.</title>
        <authorList>
            <person name="Nguyen H.D."/>
            <person name="Visagie C.M."/>
            <person name="Seifert K.A."/>
        </authorList>
    </citation>
    <scope>NUCLEOTIDE SEQUENCE [LARGE SCALE GENOMIC DNA]</scope>
    <source>
        <strain evidence="2 3">DAOM 242723</strain>
    </source>
</reference>
<keyword evidence="3" id="KW-1185">Reference proteome</keyword>
<evidence type="ECO:0000313" key="2">
    <source>
        <dbReference type="EMBL" id="KUM59859.1"/>
    </source>
</evidence>
<dbReference type="AlphaFoldDB" id="A0A101MFY3"/>
<accession>A0A101MFY3</accession>
<organism evidence="2 3">
    <name type="scientific">Penicillium freii</name>
    <dbReference type="NCBI Taxonomy" id="48697"/>
    <lineage>
        <taxon>Eukaryota</taxon>
        <taxon>Fungi</taxon>
        <taxon>Dikarya</taxon>
        <taxon>Ascomycota</taxon>
        <taxon>Pezizomycotina</taxon>
        <taxon>Eurotiomycetes</taxon>
        <taxon>Eurotiomycetidae</taxon>
        <taxon>Eurotiales</taxon>
        <taxon>Aspergillaceae</taxon>
        <taxon>Penicillium</taxon>
    </lineage>
</organism>
<feature type="coiled-coil region" evidence="1">
    <location>
        <begin position="1"/>
        <end position="28"/>
    </location>
</feature>
<gene>
    <name evidence="2" type="ORF">ACN42_g7276</name>
</gene>
<comment type="caution">
    <text evidence="2">The sequence shown here is derived from an EMBL/GenBank/DDBJ whole genome shotgun (WGS) entry which is preliminary data.</text>
</comment>
<dbReference type="Proteomes" id="UP000055045">
    <property type="component" value="Unassembled WGS sequence"/>
</dbReference>
<keyword evidence="1" id="KW-0175">Coiled coil</keyword>
<sequence>MDHIRETIRSQMAEMNDLMKEIAAIDTEITAAAPHKRTKRMMKKTSQIETLKKDTRCEIEALDAHRKIILARQLHTLREITKVRGHDAIDANNTNNTKTSTYGTAGTTLEIPKHAIEEPVG</sequence>